<dbReference type="RefSeq" id="WP_160895411.1">
    <property type="nucleotide sequence ID" value="NZ_WUMU01000017.1"/>
</dbReference>
<dbReference type="InterPro" id="IPR007183">
    <property type="entry name" value="UPF0280"/>
</dbReference>
<dbReference type="EMBL" id="WUMU01000017">
    <property type="protein sequence ID" value="MXN19293.1"/>
    <property type="molecule type" value="Genomic_DNA"/>
</dbReference>
<dbReference type="Proteomes" id="UP000477911">
    <property type="component" value="Unassembled WGS sequence"/>
</dbReference>
<name>A0A6L7G9C2_9RHOB</name>
<dbReference type="SUPFAM" id="SSF143631">
    <property type="entry name" value="ApbE-like"/>
    <property type="match status" value="1"/>
</dbReference>
<reference evidence="1 2" key="1">
    <citation type="submission" date="2019-12" db="EMBL/GenBank/DDBJ databases">
        <authorList>
            <person name="Li M."/>
        </authorList>
    </citation>
    <scope>NUCLEOTIDE SEQUENCE [LARGE SCALE GENOMIC DNA]</scope>
    <source>
        <strain evidence="1 2">GBMRC 2024</strain>
    </source>
</reference>
<organism evidence="1 2">
    <name type="scientific">Pseudooceanicola albus</name>
    <dbReference type="NCBI Taxonomy" id="2692189"/>
    <lineage>
        <taxon>Bacteria</taxon>
        <taxon>Pseudomonadati</taxon>
        <taxon>Pseudomonadota</taxon>
        <taxon>Alphaproteobacteria</taxon>
        <taxon>Rhodobacterales</taxon>
        <taxon>Paracoccaceae</taxon>
        <taxon>Pseudooceanicola</taxon>
    </lineage>
</organism>
<dbReference type="InterPro" id="IPR003374">
    <property type="entry name" value="ApbE-like_sf"/>
</dbReference>
<protein>
    <submittedName>
        <fullName evidence="1">UPF0280 family protein</fullName>
    </submittedName>
</protein>
<gene>
    <name evidence="1" type="ORF">GR170_15765</name>
</gene>
<dbReference type="AlphaFoldDB" id="A0A6L7G9C2"/>
<sequence length="268" mass="27393">MSGAQAALLPDGVRLHLQEGPIDLILWAAPEVRATAYRAACSRFEGLLAALVAELPELRRAGGQPRGAVACRMAAATAPFAPEFITPMAAVAGAVAEEILSAMSAVAPEAKLWVNNGGDIAWQPGGQPMRLAMAGGAVTVPPEAPFRGCATSGRGGRSHSLGIADAVTVLAATAAAADAAATMIANRVDLPGHRAVTRQPAQALLPDSDLGERLVTTDLGLLSPAEVDSALDRGLAYAETLRARGLIGTAHLALRGRSRQLEALPLIG</sequence>
<evidence type="ECO:0000313" key="2">
    <source>
        <dbReference type="Proteomes" id="UP000477911"/>
    </source>
</evidence>
<dbReference type="Gene3D" id="3.10.520.10">
    <property type="entry name" value="ApbE-like domains"/>
    <property type="match status" value="1"/>
</dbReference>
<accession>A0A6L7G9C2</accession>
<dbReference type="NCBIfam" id="NF003322">
    <property type="entry name" value="PRK04334.1-2"/>
    <property type="match status" value="1"/>
</dbReference>
<proteinExistence type="predicted"/>
<comment type="caution">
    <text evidence="1">The sequence shown here is derived from an EMBL/GenBank/DDBJ whole genome shotgun (WGS) entry which is preliminary data.</text>
</comment>
<keyword evidence="2" id="KW-1185">Reference proteome</keyword>
<evidence type="ECO:0000313" key="1">
    <source>
        <dbReference type="EMBL" id="MXN19293.1"/>
    </source>
</evidence>
<dbReference type="PIRSF" id="PIRSF006421">
    <property type="entry name" value="UCP006421"/>
    <property type="match status" value="1"/>
</dbReference>